<sequence length="345" mass="39659">MREKKHTKRKRKSKSPSSSSSSYSPERRRKRHSKKQCNENCCSHPSTSENERLCTPTIPVNTSEETVSNLQTSTSENERLCTPTIPVNTSEETVSNLQTILNNLSRVDKDIGVSVRNRDIPDFNPRNNNIDVWLTKIDDYAHIYAWSDRYLCHLVVNKLRVPAETWYRTLNDIPKSWIDFKFLLLETFPPTRDLHQLMTRMLGYKHRTGQNLYEYCFEKLALVRQMNIKLSGRDEVNLIVGGLSNYNLKLSVKAAGIDCPSKLAGYLKPFGNGTENSYSQVKPFVMQDYNQTNPSTSAVCYNCQQPAHKQFNCPTKKNAICKYCHKTGHTLDHCFKLSKNNNPPK</sequence>
<evidence type="ECO:0000313" key="3">
    <source>
        <dbReference type="EMBL" id="KAK9695745.1"/>
    </source>
</evidence>
<dbReference type="InterPro" id="IPR036875">
    <property type="entry name" value="Znf_CCHC_sf"/>
</dbReference>
<keyword evidence="4" id="KW-1185">Reference proteome</keyword>
<dbReference type="GO" id="GO:0003676">
    <property type="term" value="F:nucleic acid binding"/>
    <property type="evidence" value="ECO:0007669"/>
    <property type="project" value="InterPro"/>
</dbReference>
<dbReference type="Gene3D" id="4.10.60.10">
    <property type="entry name" value="Zinc finger, CCHC-type"/>
    <property type="match status" value="1"/>
</dbReference>
<feature type="compositionally biased region" description="Basic residues" evidence="1">
    <location>
        <begin position="1"/>
        <end position="14"/>
    </location>
</feature>
<feature type="domain" description="CCHC-type" evidence="2">
    <location>
        <begin position="299"/>
        <end position="315"/>
    </location>
</feature>
<name>A0AAW1IZJ4_POPJA</name>
<proteinExistence type="predicted"/>
<feature type="domain" description="CCHC-type" evidence="2">
    <location>
        <begin position="320"/>
        <end position="336"/>
    </location>
</feature>
<protein>
    <recommendedName>
        <fullName evidence="2">CCHC-type domain-containing protein</fullName>
    </recommendedName>
</protein>
<evidence type="ECO:0000256" key="1">
    <source>
        <dbReference type="SAM" id="MobiDB-lite"/>
    </source>
</evidence>
<dbReference type="EMBL" id="JASPKY010000471">
    <property type="protein sequence ID" value="KAK9695745.1"/>
    <property type="molecule type" value="Genomic_DNA"/>
</dbReference>
<dbReference type="SMART" id="SM00343">
    <property type="entry name" value="ZnF_C2HC"/>
    <property type="match status" value="2"/>
</dbReference>
<dbReference type="AlphaFoldDB" id="A0AAW1IZJ4"/>
<evidence type="ECO:0000313" key="4">
    <source>
        <dbReference type="Proteomes" id="UP001458880"/>
    </source>
</evidence>
<dbReference type="SUPFAM" id="SSF57756">
    <property type="entry name" value="Retrovirus zinc finger-like domains"/>
    <property type="match status" value="1"/>
</dbReference>
<evidence type="ECO:0000259" key="2">
    <source>
        <dbReference type="SMART" id="SM00343"/>
    </source>
</evidence>
<gene>
    <name evidence="3" type="ORF">QE152_g32358</name>
</gene>
<feature type="compositionally biased region" description="Low complexity" evidence="1">
    <location>
        <begin position="15"/>
        <end position="24"/>
    </location>
</feature>
<dbReference type="GO" id="GO:0008270">
    <property type="term" value="F:zinc ion binding"/>
    <property type="evidence" value="ECO:0007669"/>
    <property type="project" value="InterPro"/>
</dbReference>
<dbReference type="InterPro" id="IPR001878">
    <property type="entry name" value="Znf_CCHC"/>
</dbReference>
<accession>A0AAW1IZJ4</accession>
<comment type="caution">
    <text evidence="3">The sequence shown here is derived from an EMBL/GenBank/DDBJ whole genome shotgun (WGS) entry which is preliminary data.</text>
</comment>
<reference evidence="3 4" key="1">
    <citation type="journal article" date="2024" name="BMC Genomics">
        <title>De novo assembly and annotation of Popillia japonica's genome with initial clues to its potential as an invasive pest.</title>
        <authorList>
            <person name="Cucini C."/>
            <person name="Boschi S."/>
            <person name="Funari R."/>
            <person name="Cardaioli E."/>
            <person name="Iannotti N."/>
            <person name="Marturano G."/>
            <person name="Paoli F."/>
            <person name="Bruttini M."/>
            <person name="Carapelli A."/>
            <person name="Frati F."/>
            <person name="Nardi F."/>
        </authorList>
    </citation>
    <scope>NUCLEOTIDE SEQUENCE [LARGE SCALE GENOMIC DNA]</scope>
    <source>
        <strain evidence="3">DMR45628</strain>
    </source>
</reference>
<dbReference type="Proteomes" id="UP001458880">
    <property type="component" value="Unassembled WGS sequence"/>
</dbReference>
<organism evidence="3 4">
    <name type="scientific">Popillia japonica</name>
    <name type="common">Japanese beetle</name>
    <dbReference type="NCBI Taxonomy" id="7064"/>
    <lineage>
        <taxon>Eukaryota</taxon>
        <taxon>Metazoa</taxon>
        <taxon>Ecdysozoa</taxon>
        <taxon>Arthropoda</taxon>
        <taxon>Hexapoda</taxon>
        <taxon>Insecta</taxon>
        <taxon>Pterygota</taxon>
        <taxon>Neoptera</taxon>
        <taxon>Endopterygota</taxon>
        <taxon>Coleoptera</taxon>
        <taxon>Polyphaga</taxon>
        <taxon>Scarabaeiformia</taxon>
        <taxon>Scarabaeidae</taxon>
        <taxon>Rutelinae</taxon>
        <taxon>Popillia</taxon>
    </lineage>
</organism>
<feature type="region of interest" description="Disordered" evidence="1">
    <location>
        <begin position="1"/>
        <end position="53"/>
    </location>
</feature>